<organism evidence="2 3">
    <name type="scientific">Dichomitus squalens</name>
    <dbReference type="NCBI Taxonomy" id="114155"/>
    <lineage>
        <taxon>Eukaryota</taxon>
        <taxon>Fungi</taxon>
        <taxon>Dikarya</taxon>
        <taxon>Basidiomycota</taxon>
        <taxon>Agaricomycotina</taxon>
        <taxon>Agaricomycetes</taxon>
        <taxon>Polyporales</taxon>
        <taxon>Polyporaceae</taxon>
        <taxon>Dichomitus</taxon>
    </lineage>
</organism>
<keyword evidence="3" id="KW-1185">Reference proteome</keyword>
<feature type="compositionally biased region" description="Polar residues" evidence="1">
    <location>
        <begin position="514"/>
        <end position="535"/>
    </location>
</feature>
<sequence length="608" mass="68797">MCVIGHCTALTARRAQHCQYLRVTLNIPAAPKEDKLYYGKDEMLLLAETALANSIHMNNTLQHIVLWTMIFYTAGRPGSYLSTAYYKDWYILYEDILLIRSEEDPTTFGVDLRVRSWKGGHGAKQFTKHFRMSPVQTGEECLFDLALLIALLALRRGALRDHTTLDELLNGREREIRWKEDVRKDPFFARGASRGMSTDPKRPMHYENMRHFLLRVAQLAGLGKNAKIYHFRRAGVTAMLRVLGSELTKMMVNHRQESSTLFQHYAFNDTQVDLTAMRLYGKQSEACGFTAQDAPAMLRPVPTKGGDEALIPLSFDQALVLSEELQVLHMQKLKLRHILASQTLMIEDVLAVMVGVIVQSSYAQQLTEGHCSTAFPHTRTTCCPRRSSFYVNTATNRPRRTMRTKGCLALGPFTRCTTTSWYAPNVISPTCAPDTPRNSKAMPSPGLGLPLSTSLRCALRLTRGTVLYSAFCVCLPQRERMKRTMGRQNLNTREKVRWSSSNRRFQRLPPPRGQKTSGADSCRQSCRTKTNSSARAPNRAGRAPSWESCTPTVSRPCMIPWRRLSDTVRGNIQWSSSIIGVRESWRLRTRRGSLRKRGARGVCSSNPT</sequence>
<accession>A0A4Q9PR06</accession>
<dbReference type="PANTHER" id="PTHR37535">
    <property type="entry name" value="FLUG DOMAIN PROTEIN"/>
    <property type="match status" value="1"/>
</dbReference>
<proteinExistence type="predicted"/>
<evidence type="ECO:0000256" key="1">
    <source>
        <dbReference type="SAM" id="MobiDB-lite"/>
    </source>
</evidence>
<reference evidence="2 3" key="1">
    <citation type="submission" date="2019-01" db="EMBL/GenBank/DDBJ databases">
        <title>Draft genome sequences of three monokaryotic isolates of the white-rot basidiomycete fungus Dichomitus squalens.</title>
        <authorList>
            <consortium name="DOE Joint Genome Institute"/>
            <person name="Lopez S.C."/>
            <person name="Andreopoulos B."/>
            <person name="Pangilinan J."/>
            <person name="Lipzen A."/>
            <person name="Riley R."/>
            <person name="Ahrendt S."/>
            <person name="Ng V."/>
            <person name="Barry K."/>
            <person name="Daum C."/>
            <person name="Grigoriev I.V."/>
            <person name="Hilden K.S."/>
            <person name="Makela M.R."/>
            <person name="de Vries R.P."/>
        </authorList>
    </citation>
    <scope>NUCLEOTIDE SEQUENCE [LARGE SCALE GENOMIC DNA]</scope>
    <source>
        <strain evidence="2 3">CBS 464.89</strain>
    </source>
</reference>
<name>A0A4Q9PR06_9APHY</name>
<dbReference type="InterPro" id="IPR021842">
    <property type="entry name" value="DUF3435"/>
</dbReference>
<dbReference type="PANTHER" id="PTHR37535:SF3">
    <property type="entry name" value="FLUG DOMAIN-CONTAINING PROTEIN"/>
    <property type="match status" value="1"/>
</dbReference>
<protein>
    <submittedName>
        <fullName evidence="2">Uncharacterized protein</fullName>
    </submittedName>
</protein>
<gene>
    <name evidence="2" type="ORF">BD310DRAFT_598683</name>
</gene>
<dbReference type="EMBL" id="ML145146">
    <property type="protein sequence ID" value="TBU56800.1"/>
    <property type="molecule type" value="Genomic_DNA"/>
</dbReference>
<feature type="region of interest" description="Disordered" evidence="1">
    <location>
        <begin position="485"/>
        <end position="549"/>
    </location>
</feature>
<dbReference type="AlphaFoldDB" id="A0A4Q9PR06"/>
<dbReference type="Pfam" id="PF11917">
    <property type="entry name" value="DUF3435"/>
    <property type="match status" value="1"/>
</dbReference>
<evidence type="ECO:0000313" key="2">
    <source>
        <dbReference type="EMBL" id="TBU56800.1"/>
    </source>
</evidence>
<dbReference type="Proteomes" id="UP000292082">
    <property type="component" value="Unassembled WGS sequence"/>
</dbReference>
<evidence type="ECO:0000313" key="3">
    <source>
        <dbReference type="Proteomes" id="UP000292082"/>
    </source>
</evidence>